<name>A0AAD6TZZ9_9AGAR</name>
<sequence>MSPSLLFCAIQAHENIRGIARRSKRPLPSLNLVPDPPIAPSVNLHEPTTPRPHVPAHAHTSVPPPVSAALIIHIAPWINTTSPPSFRGRLSGRPIAIADSGCSQALVVPRPCPSRSCVLARTRLNEAAPSARDKRASNENSPGAPSQGAQERHEARTQETSWAGVARSPPPPQHAQSLGAAIKHRSNARSRTQLPLQIVALPLISRYSLDAVVRRRRRAAS</sequence>
<feature type="region of interest" description="Disordered" evidence="1">
    <location>
        <begin position="38"/>
        <end position="61"/>
    </location>
</feature>
<organism evidence="2 3">
    <name type="scientific">Mycena belliarum</name>
    <dbReference type="NCBI Taxonomy" id="1033014"/>
    <lineage>
        <taxon>Eukaryota</taxon>
        <taxon>Fungi</taxon>
        <taxon>Dikarya</taxon>
        <taxon>Basidiomycota</taxon>
        <taxon>Agaricomycotina</taxon>
        <taxon>Agaricomycetes</taxon>
        <taxon>Agaricomycetidae</taxon>
        <taxon>Agaricales</taxon>
        <taxon>Marasmiineae</taxon>
        <taxon>Mycenaceae</taxon>
        <taxon>Mycena</taxon>
    </lineage>
</organism>
<feature type="region of interest" description="Disordered" evidence="1">
    <location>
        <begin position="127"/>
        <end position="190"/>
    </location>
</feature>
<evidence type="ECO:0000313" key="3">
    <source>
        <dbReference type="Proteomes" id="UP001222325"/>
    </source>
</evidence>
<accession>A0AAD6TZZ9</accession>
<feature type="compositionally biased region" description="Polar residues" evidence="1">
    <location>
        <begin position="138"/>
        <end position="149"/>
    </location>
</feature>
<evidence type="ECO:0000313" key="2">
    <source>
        <dbReference type="EMBL" id="KAJ7085354.1"/>
    </source>
</evidence>
<dbReference type="Proteomes" id="UP001222325">
    <property type="component" value="Unassembled WGS sequence"/>
</dbReference>
<evidence type="ECO:0000256" key="1">
    <source>
        <dbReference type="SAM" id="MobiDB-lite"/>
    </source>
</evidence>
<comment type="caution">
    <text evidence="2">The sequence shown here is derived from an EMBL/GenBank/DDBJ whole genome shotgun (WGS) entry which is preliminary data.</text>
</comment>
<reference evidence="2" key="1">
    <citation type="submission" date="2023-03" db="EMBL/GenBank/DDBJ databases">
        <title>Massive genome expansion in bonnet fungi (Mycena s.s.) driven by repeated elements and novel gene families across ecological guilds.</title>
        <authorList>
            <consortium name="Lawrence Berkeley National Laboratory"/>
            <person name="Harder C.B."/>
            <person name="Miyauchi S."/>
            <person name="Viragh M."/>
            <person name="Kuo A."/>
            <person name="Thoen E."/>
            <person name="Andreopoulos B."/>
            <person name="Lu D."/>
            <person name="Skrede I."/>
            <person name="Drula E."/>
            <person name="Henrissat B."/>
            <person name="Morin E."/>
            <person name="Kohler A."/>
            <person name="Barry K."/>
            <person name="LaButti K."/>
            <person name="Morin E."/>
            <person name="Salamov A."/>
            <person name="Lipzen A."/>
            <person name="Mereny Z."/>
            <person name="Hegedus B."/>
            <person name="Baldrian P."/>
            <person name="Stursova M."/>
            <person name="Weitz H."/>
            <person name="Taylor A."/>
            <person name="Grigoriev I.V."/>
            <person name="Nagy L.G."/>
            <person name="Martin F."/>
            <person name="Kauserud H."/>
        </authorList>
    </citation>
    <scope>NUCLEOTIDE SEQUENCE</scope>
    <source>
        <strain evidence="2">CBHHK173m</strain>
    </source>
</reference>
<protein>
    <submittedName>
        <fullName evidence="2">Uncharacterized protein</fullName>
    </submittedName>
</protein>
<dbReference type="AlphaFoldDB" id="A0AAD6TZZ9"/>
<gene>
    <name evidence="2" type="ORF">B0H15DRAFT_1023412</name>
</gene>
<keyword evidence="3" id="KW-1185">Reference proteome</keyword>
<dbReference type="EMBL" id="JARJCN010000034">
    <property type="protein sequence ID" value="KAJ7085354.1"/>
    <property type="molecule type" value="Genomic_DNA"/>
</dbReference>
<proteinExistence type="predicted"/>